<gene>
    <name evidence="3" type="ORF">DXZ20_36920</name>
</gene>
<name>A0A6M0RY53_9CYAN</name>
<keyword evidence="4" id="KW-1185">Reference proteome</keyword>
<reference evidence="3 4" key="1">
    <citation type="journal article" date="2020" name="Microb. Ecol.">
        <title>Ecogenomics of the Marine Benthic Filamentous Cyanobacterium Adonisia.</title>
        <authorList>
            <person name="Walter J.M."/>
            <person name="Coutinho F.H."/>
            <person name="Leomil L."/>
            <person name="Hargreaves P.I."/>
            <person name="Campeao M.E."/>
            <person name="Vieira V.V."/>
            <person name="Silva B.S."/>
            <person name="Fistarol G.O."/>
            <person name="Salomon P.S."/>
            <person name="Sawabe T."/>
            <person name="Mino S."/>
            <person name="Hosokawa M."/>
            <person name="Miyashita H."/>
            <person name="Maruyama F."/>
            <person name="van Verk M.C."/>
            <person name="Dutilh B.E."/>
            <person name="Thompson C.C."/>
            <person name="Thompson F.L."/>
        </authorList>
    </citation>
    <scope>NUCLEOTIDE SEQUENCE [LARGE SCALE GENOMIC DNA]</scope>
    <source>
        <strain evidence="3 4">CCMR0081</strain>
    </source>
</reference>
<evidence type="ECO:0000256" key="1">
    <source>
        <dbReference type="ARBA" id="ARBA00004613"/>
    </source>
</evidence>
<sequence>MANIYGTNYNDNGTFNGFPFIFRSSLYGTIFNDNIYGFNGNDTMYGYAGNDYLNGGYGNDYLDGGYGNDSMYGGYGNDTYVVNSSFDKVVEYFGQGIDTVKSSVSYTLGNYVENLTLTGSAYRGNGNSYGNVLRGNNYNNALYGYSGNDTIYAYGGHDYLDGGYGNDSMYGGYGNDTYVVNSSFDKVVEYFGQGIDTVKSSVSYTLGNYVENLTLTGSAYRGTGNSYSNVLRGNNYNNALYGYSGNDTIYAYGGHDYLDGGHGNDSMYGGYGNDTYVVNSTLDKVVEYFGQGIDTVKSSVSYTLGNYVENLTLTGSAYRGTGNSYSNVLRGNNYNNALYGYSGNDTIYAYGGHDYLDGGYGNDSMYGGYGNDTYVVNSSFDKVVEYFGQGIDTVKSSVSYTLGNYVENLTLTGSAYRGTRRQIQGKVVGITLMDDFNA</sequence>
<dbReference type="PANTHER" id="PTHR38340:SF1">
    <property type="entry name" value="S-LAYER PROTEIN"/>
    <property type="match status" value="1"/>
</dbReference>
<dbReference type="SUPFAM" id="SSF51120">
    <property type="entry name" value="beta-Roll"/>
    <property type="match status" value="4"/>
</dbReference>
<organism evidence="3 4">
    <name type="scientific">Adonisia turfae CCMR0081</name>
    <dbReference type="NCBI Taxonomy" id="2292702"/>
    <lineage>
        <taxon>Bacteria</taxon>
        <taxon>Bacillati</taxon>
        <taxon>Cyanobacteriota</taxon>
        <taxon>Adonisia</taxon>
        <taxon>Adonisia turfae</taxon>
    </lineage>
</organism>
<dbReference type="Pfam" id="PF00353">
    <property type="entry name" value="HemolysinCabind"/>
    <property type="match status" value="4"/>
</dbReference>
<dbReference type="Proteomes" id="UP000481033">
    <property type="component" value="Unassembled WGS sequence"/>
</dbReference>
<dbReference type="RefSeq" id="WP_163703357.1">
    <property type="nucleotide sequence ID" value="NZ_QXHD01000004.1"/>
</dbReference>
<evidence type="ECO:0000256" key="2">
    <source>
        <dbReference type="ARBA" id="ARBA00022525"/>
    </source>
</evidence>
<dbReference type="InterPro" id="IPR050557">
    <property type="entry name" value="RTX_toxin/Mannuronan_C5-epim"/>
</dbReference>
<dbReference type="EMBL" id="QXHD01000004">
    <property type="protein sequence ID" value="NEZ61124.1"/>
    <property type="molecule type" value="Genomic_DNA"/>
</dbReference>
<evidence type="ECO:0000313" key="4">
    <source>
        <dbReference type="Proteomes" id="UP000481033"/>
    </source>
</evidence>
<dbReference type="AlphaFoldDB" id="A0A6M0RY53"/>
<keyword evidence="2" id="KW-0964">Secreted</keyword>
<dbReference type="InterPro" id="IPR018511">
    <property type="entry name" value="Hemolysin-typ_Ca-bd_CS"/>
</dbReference>
<evidence type="ECO:0000313" key="3">
    <source>
        <dbReference type="EMBL" id="NEZ61124.1"/>
    </source>
</evidence>
<proteinExistence type="predicted"/>
<dbReference type="GO" id="GO:0005576">
    <property type="term" value="C:extracellular region"/>
    <property type="evidence" value="ECO:0007669"/>
    <property type="project" value="UniProtKB-SubCell"/>
</dbReference>
<dbReference type="PANTHER" id="PTHR38340">
    <property type="entry name" value="S-LAYER PROTEIN"/>
    <property type="match status" value="1"/>
</dbReference>
<dbReference type="PRINTS" id="PR00313">
    <property type="entry name" value="CABNDNGRPT"/>
</dbReference>
<dbReference type="GO" id="GO:0005509">
    <property type="term" value="F:calcium ion binding"/>
    <property type="evidence" value="ECO:0007669"/>
    <property type="project" value="InterPro"/>
</dbReference>
<comment type="subcellular location">
    <subcellularLocation>
        <location evidence="1">Secreted</location>
    </subcellularLocation>
</comment>
<accession>A0A6M0RY53</accession>
<protein>
    <submittedName>
        <fullName evidence="3">Calcium-binding protein</fullName>
    </submittedName>
</protein>
<comment type="caution">
    <text evidence="3">The sequence shown here is derived from an EMBL/GenBank/DDBJ whole genome shotgun (WGS) entry which is preliminary data.</text>
</comment>
<dbReference type="Gene3D" id="2.150.10.10">
    <property type="entry name" value="Serralysin-like metalloprotease, C-terminal"/>
    <property type="match status" value="4"/>
</dbReference>
<dbReference type="InterPro" id="IPR011049">
    <property type="entry name" value="Serralysin-like_metalloprot_C"/>
</dbReference>
<dbReference type="InterPro" id="IPR001343">
    <property type="entry name" value="Hemolysn_Ca-bd"/>
</dbReference>
<dbReference type="PROSITE" id="PS00330">
    <property type="entry name" value="HEMOLYSIN_CALCIUM"/>
    <property type="match status" value="3"/>
</dbReference>